<name>A0A378QXZ3_9GAMM</name>
<dbReference type="STRING" id="1122244.GCA_000426885_00647"/>
<evidence type="ECO:0000313" key="1">
    <source>
        <dbReference type="EMBL" id="STZ07824.1"/>
    </source>
</evidence>
<organism evidence="1 2">
    <name type="scientific">Moraxella caprae</name>
    <dbReference type="NCBI Taxonomy" id="90240"/>
    <lineage>
        <taxon>Bacteria</taxon>
        <taxon>Pseudomonadati</taxon>
        <taxon>Pseudomonadota</taxon>
        <taxon>Gammaproteobacteria</taxon>
        <taxon>Moraxellales</taxon>
        <taxon>Moraxellaceae</taxon>
        <taxon>Moraxella</taxon>
    </lineage>
</organism>
<keyword evidence="2" id="KW-1185">Reference proteome</keyword>
<proteinExistence type="predicted"/>
<reference evidence="1 2" key="1">
    <citation type="submission" date="2018-06" db="EMBL/GenBank/DDBJ databases">
        <authorList>
            <consortium name="Pathogen Informatics"/>
            <person name="Doyle S."/>
        </authorList>
    </citation>
    <scope>NUCLEOTIDE SEQUENCE [LARGE SCALE GENOMIC DNA]</scope>
    <source>
        <strain evidence="1 2">NCTC12877</strain>
    </source>
</reference>
<accession>A0A378QXZ3</accession>
<dbReference type="AlphaFoldDB" id="A0A378QXZ3"/>
<protein>
    <submittedName>
        <fullName evidence="1">Uncharacterized protein</fullName>
    </submittedName>
</protein>
<sequence>MGVFLKFEMAITKIYNDKTAQKNHLNAEHLSGFIL</sequence>
<evidence type="ECO:0000313" key="2">
    <source>
        <dbReference type="Proteomes" id="UP000254065"/>
    </source>
</evidence>
<gene>
    <name evidence="1" type="ORF">NCTC12877_00802</name>
</gene>
<dbReference type="Proteomes" id="UP000254065">
    <property type="component" value="Unassembled WGS sequence"/>
</dbReference>
<dbReference type="EMBL" id="UGQB01000004">
    <property type="protein sequence ID" value="STZ07824.1"/>
    <property type="molecule type" value="Genomic_DNA"/>
</dbReference>